<evidence type="ECO:0000313" key="4">
    <source>
        <dbReference type="Proteomes" id="UP000681967"/>
    </source>
</evidence>
<accession>A0A8S3FR00</accession>
<reference evidence="3" key="1">
    <citation type="submission" date="2021-02" db="EMBL/GenBank/DDBJ databases">
        <authorList>
            <person name="Nowell W R."/>
        </authorList>
    </citation>
    <scope>NUCLEOTIDE SEQUENCE</scope>
</reference>
<proteinExistence type="predicted"/>
<feature type="non-terminal residue" evidence="3">
    <location>
        <position position="67"/>
    </location>
</feature>
<dbReference type="Proteomes" id="UP000681967">
    <property type="component" value="Unassembled WGS sequence"/>
</dbReference>
<comment type="caution">
    <text evidence="3">The sequence shown here is derived from an EMBL/GenBank/DDBJ whole genome shotgun (WGS) entry which is preliminary data.</text>
</comment>
<organism evidence="3 4">
    <name type="scientific">Rotaria magnacalcarata</name>
    <dbReference type="NCBI Taxonomy" id="392030"/>
    <lineage>
        <taxon>Eukaryota</taxon>
        <taxon>Metazoa</taxon>
        <taxon>Spiralia</taxon>
        <taxon>Gnathifera</taxon>
        <taxon>Rotifera</taxon>
        <taxon>Eurotatoria</taxon>
        <taxon>Bdelloidea</taxon>
        <taxon>Philodinida</taxon>
        <taxon>Philodinidae</taxon>
        <taxon>Rotaria</taxon>
    </lineage>
</organism>
<evidence type="ECO:0000256" key="1">
    <source>
        <dbReference type="SAM" id="MobiDB-lite"/>
    </source>
</evidence>
<gene>
    <name evidence="3" type="ORF">BYL167_LOCUS69271</name>
    <name evidence="2" type="ORF">SMN809_LOCUS19814</name>
</gene>
<dbReference type="AlphaFoldDB" id="A0A8S3FR00"/>
<name>A0A8S3FR00_9BILA</name>
<dbReference type="Proteomes" id="UP000676336">
    <property type="component" value="Unassembled WGS sequence"/>
</dbReference>
<evidence type="ECO:0000313" key="2">
    <source>
        <dbReference type="EMBL" id="CAF4152089.1"/>
    </source>
</evidence>
<sequence>MARPKGQKRFAEMKRMIKLTDARLKAKDRMKPKNHDKKQEKKSIGEITEKKVAPVTSALFFRYNTQL</sequence>
<protein>
    <submittedName>
        <fullName evidence="3">Uncharacterized protein</fullName>
    </submittedName>
</protein>
<feature type="region of interest" description="Disordered" evidence="1">
    <location>
        <begin position="23"/>
        <end position="45"/>
    </location>
</feature>
<evidence type="ECO:0000313" key="3">
    <source>
        <dbReference type="EMBL" id="CAF5135586.1"/>
    </source>
</evidence>
<dbReference type="EMBL" id="CAJOBI010010176">
    <property type="protein sequence ID" value="CAF4152089.1"/>
    <property type="molecule type" value="Genomic_DNA"/>
</dbReference>
<dbReference type="EMBL" id="CAJOBH010249879">
    <property type="protein sequence ID" value="CAF5135586.1"/>
    <property type="molecule type" value="Genomic_DNA"/>
</dbReference>